<feature type="region of interest" description="Disordered" evidence="1">
    <location>
        <begin position="78"/>
        <end position="97"/>
    </location>
</feature>
<evidence type="ECO:0000256" key="1">
    <source>
        <dbReference type="SAM" id="MobiDB-lite"/>
    </source>
</evidence>
<dbReference type="RefSeq" id="WP_146435413.1">
    <property type="nucleotide sequence ID" value="NZ_SJPF01000005.1"/>
</dbReference>
<accession>A0A5C5UZ16</accession>
<comment type="caution">
    <text evidence="2">The sequence shown here is derived from an EMBL/GenBank/DDBJ whole genome shotgun (WGS) entry which is preliminary data.</text>
</comment>
<dbReference type="EMBL" id="SJPF01000005">
    <property type="protein sequence ID" value="TWT30727.1"/>
    <property type="molecule type" value="Genomic_DNA"/>
</dbReference>
<reference evidence="2 3" key="1">
    <citation type="submission" date="2019-02" db="EMBL/GenBank/DDBJ databases">
        <title>Deep-cultivation of Planctomycetes and their phenomic and genomic characterization uncovers novel biology.</title>
        <authorList>
            <person name="Wiegand S."/>
            <person name="Jogler M."/>
            <person name="Boedeker C."/>
            <person name="Pinto D."/>
            <person name="Vollmers J."/>
            <person name="Rivas-Marin E."/>
            <person name="Kohn T."/>
            <person name="Peeters S.H."/>
            <person name="Heuer A."/>
            <person name="Rast P."/>
            <person name="Oberbeckmann S."/>
            <person name="Bunk B."/>
            <person name="Jeske O."/>
            <person name="Meyerdierks A."/>
            <person name="Storesund J.E."/>
            <person name="Kallscheuer N."/>
            <person name="Luecker S."/>
            <person name="Lage O.M."/>
            <person name="Pohl T."/>
            <person name="Merkel B.J."/>
            <person name="Hornburger P."/>
            <person name="Mueller R.-W."/>
            <person name="Bruemmer F."/>
            <person name="Labrenz M."/>
            <person name="Spormann A.M."/>
            <person name="Op Den Camp H."/>
            <person name="Overmann J."/>
            <person name="Amann R."/>
            <person name="Jetten M.S.M."/>
            <person name="Mascher T."/>
            <person name="Medema M.H."/>
            <person name="Devos D.P."/>
            <person name="Kaster A.-K."/>
            <person name="Ovreas L."/>
            <person name="Rohde M."/>
            <person name="Galperin M.Y."/>
            <person name="Jogler C."/>
        </authorList>
    </citation>
    <scope>NUCLEOTIDE SEQUENCE [LARGE SCALE GENOMIC DNA]</scope>
    <source>
        <strain evidence="2 3">Enr8</strain>
    </source>
</reference>
<dbReference type="Proteomes" id="UP000318878">
    <property type="component" value="Unassembled WGS sequence"/>
</dbReference>
<evidence type="ECO:0000313" key="2">
    <source>
        <dbReference type="EMBL" id="TWT30727.1"/>
    </source>
</evidence>
<name>A0A5C5UZ16_9BACT</name>
<sequence>MTKPVQYDPFNQVCCADCRWWVHLGPPDDGMNLCTEPSNQRIEIRDPATGKTAYVERGGFEKYKFLLPSPACQDVNSRGNCNKFQEPTPESDAEPDPPVVAIFRRIITGGRS</sequence>
<dbReference type="AlphaFoldDB" id="A0A5C5UZ16"/>
<organism evidence="2 3">
    <name type="scientific">Blastopirellula retiformator</name>
    <dbReference type="NCBI Taxonomy" id="2527970"/>
    <lineage>
        <taxon>Bacteria</taxon>
        <taxon>Pseudomonadati</taxon>
        <taxon>Planctomycetota</taxon>
        <taxon>Planctomycetia</taxon>
        <taxon>Pirellulales</taxon>
        <taxon>Pirellulaceae</taxon>
        <taxon>Blastopirellula</taxon>
    </lineage>
</organism>
<gene>
    <name evidence="2" type="ORF">Enr8_42500</name>
</gene>
<keyword evidence="3" id="KW-1185">Reference proteome</keyword>
<evidence type="ECO:0000313" key="3">
    <source>
        <dbReference type="Proteomes" id="UP000318878"/>
    </source>
</evidence>
<proteinExistence type="predicted"/>
<protein>
    <submittedName>
        <fullName evidence="2">Uncharacterized protein</fullName>
    </submittedName>
</protein>
<dbReference type="OrthoDB" id="7794186at2"/>